<evidence type="ECO:0000313" key="2">
    <source>
        <dbReference type="Proteomes" id="UP000219338"/>
    </source>
</evidence>
<sequence>MALPQDILEEILSHLCSDFPSLKACSLAHPSFLLPSNRLLFAKVRVQDYRGPPTDICLELRKVLVASKYMAESIRSLVLDFIWYPEESGTGIFPSLLQLLPNLQRLCIHLARGNVSIFNADSFPSPHSISSVRTLILDKIVFDTASQLYSLLASFNNLEVITLDEIGIEDANATADLVPSRQSCFPSTLELSLEGPVLEALLFPQSTVSIANLRVLSILTVSDQEVIATSSILSSASSSLEGLTLLLPVTKWCESRRLYLLLSHPLLMVYLFLDLIDLGHLSRLRSIRTSLYFNSHWTSINRIPSDWRGPFPWAHPFFKGLPSSVEDIVLQVIFCPYDAFLLPHFRSDWQELDRILASHPWKFSVRLEIYVDYNFGDPGVEAYCYDEWSTPGDLYKHFRNFLQYEGLPETNRKGCLHFEFKKSALDSFNNNLGLMNLPLGRMTFSVR</sequence>
<organism evidence="1 2">
    <name type="scientific">Armillaria ostoyae</name>
    <name type="common">Armillaria root rot fungus</name>
    <dbReference type="NCBI Taxonomy" id="47428"/>
    <lineage>
        <taxon>Eukaryota</taxon>
        <taxon>Fungi</taxon>
        <taxon>Dikarya</taxon>
        <taxon>Basidiomycota</taxon>
        <taxon>Agaricomycotina</taxon>
        <taxon>Agaricomycetes</taxon>
        <taxon>Agaricomycetidae</taxon>
        <taxon>Agaricales</taxon>
        <taxon>Marasmiineae</taxon>
        <taxon>Physalacriaceae</taxon>
        <taxon>Armillaria</taxon>
    </lineage>
</organism>
<gene>
    <name evidence="1" type="ORF">ARMOST_05889</name>
</gene>
<dbReference type="AlphaFoldDB" id="A0A284R1I1"/>
<protein>
    <recommendedName>
        <fullName evidence="3">F-box domain-containing protein</fullName>
    </recommendedName>
</protein>
<dbReference type="Proteomes" id="UP000219338">
    <property type="component" value="Unassembled WGS sequence"/>
</dbReference>
<reference evidence="2" key="1">
    <citation type="journal article" date="2017" name="Nat. Ecol. Evol.">
        <title>Genome expansion and lineage-specific genetic innovations in the forest pathogenic fungi Armillaria.</title>
        <authorList>
            <person name="Sipos G."/>
            <person name="Prasanna A.N."/>
            <person name="Walter M.C."/>
            <person name="O'Connor E."/>
            <person name="Balint B."/>
            <person name="Krizsan K."/>
            <person name="Kiss B."/>
            <person name="Hess J."/>
            <person name="Varga T."/>
            <person name="Slot J."/>
            <person name="Riley R."/>
            <person name="Boka B."/>
            <person name="Rigling D."/>
            <person name="Barry K."/>
            <person name="Lee J."/>
            <person name="Mihaltcheva S."/>
            <person name="LaButti K."/>
            <person name="Lipzen A."/>
            <person name="Waldron R."/>
            <person name="Moloney N.M."/>
            <person name="Sperisen C."/>
            <person name="Kredics L."/>
            <person name="Vagvoelgyi C."/>
            <person name="Patrignani A."/>
            <person name="Fitzpatrick D."/>
            <person name="Nagy I."/>
            <person name="Doyle S."/>
            <person name="Anderson J.B."/>
            <person name="Grigoriev I.V."/>
            <person name="Gueldener U."/>
            <person name="Muensterkoetter M."/>
            <person name="Nagy L.G."/>
        </authorList>
    </citation>
    <scope>NUCLEOTIDE SEQUENCE [LARGE SCALE GENOMIC DNA]</scope>
    <source>
        <strain evidence="2">C18/9</strain>
    </source>
</reference>
<evidence type="ECO:0008006" key="3">
    <source>
        <dbReference type="Google" id="ProtNLM"/>
    </source>
</evidence>
<dbReference type="OrthoDB" id="2977329at2759"/>
<accession>A0A284R1I1</accession>
<dbReference type="EMBL" id="FUEG01000003">
    <property type="protein sequence ID" value="SJL02558.1"/>
    <property type="molecule type" value="Genomic_DNA"/>
</dbReference>
<keyword evidence="2" id="KW-1185">Reference proteome</keyword>
<evidence type="ECO:0000313" key="1">
    <source>
        <dbReference type="EMBL" id="SJL02558.1"/>
    </source>
</evidence>
<name>A0A284R1I1_ARMOS</name>
<proteinExistence type="predicted"/>